<gene>
    <name evidence="1" type="ORF">ONZ43_g4793</name>
</gene>
<sequence length="184" mass="19719">MLLEASLLSLAALPLVRSETVLGLYIFSRHGDRTPKILAPTNLTSLGAEQVYFSGGYYRNRYVASDATSPIRGLSRDTAALQQLTVTAPIDNVLQSSAQAFLQGLYPPAGSLSTQELRNDTEVTAPLGGYQYIPINTVDNSFSGTTPEDSPWLQGGSGCSNAVVSSNNYLSSTEYLTTYQQNPA</sequence>
<proteinExistence type="predicted"/>
<accession>A0ACC2IIH2</accession>
<name>A0ACC2IIH2_9PEZI</name>
<organism evidence="1 2">
    <name type="scientific">Nemania bipapillata</name>
    <dbReference type="NCBI Taxonomy" id="110536"/>
    <lineage>
        <taxon>Eukaryota</taxon>
        <taxon>Fungi</taxon>
        <taxon>Dikarya</taxon>
        <taxon>Ascomycota</taxon>
        <taxon>Pezizomycotina</taxon>
        <taxon>Sordariomycetes</taxon>
        <taxon>Xylariomycetidae</taxon>
        <taxon>Xylariales</taxon>
        <taxon>Xylariaceae</taxon>
        <taxon>Nemania</taxon>
    </lineage>
</organism>
<reference evidence="1" key="1">
    <citation type="submission" date="2022-11" db="EMBL/GenBank/DDBJ databases">
        <title>Genome Sequence of Nemania bipapillata.</title>
        <authorList>
            <person name="Buettner E."/>
        </authorList>
    </citation>
    <scope>NUCLEOTIDE SEQUENCE</scope>
    <source>
        <strain evidence="1">CP14</strain>
    </source>
</reference>
<protein>
    <submittedName>
        <fullName evidence="1">Uncharacterized protein</fullName>
    </submittedName>
</protein>
<keyword evidence="2" id="KW-1185">Reference proteome</keyword>
<evidence type="ECO:0000313" key="2">
    <source>
        <dbReference type="Proteomes" id="UP001153334"/>
    </source>
</evidence>
<comment type="caution">
    <text evidence="1">The sequence shown here is derived from an EMBL/GenBank/DDBJ whole genome shotgun (WGS) entry which is preliminary data.</text>
</comment>
<dbReference type="EMBL" id="JAPESX010001361">
    <property type="protein sequence ID" value="KAJ8114897.1"/>
    <property type="molecule type" value="Genomic_DNA"/>
</dbReference>
<evidence type="ECO:0000313" key="1">
    <source>
        <dbReference type="EMBL" id="KAJ8114897.1"/>
    </source>
</evidence>
<dbReference type="Proteomes" id="UP001153334">
    <property type="component" value="Unassembled WGS sequence"/>
</dbReference>